<accession>A0AAV1BGR4</accession>
<evidence type="ECO:0000313" key="3">
    <source>
        <dbReference type="EMBL" id="OPE60575.1"/>
    </source>
</evidence>
<dbReference type="RefSeq" id="WP_122234509.1">
    <property type="nucleotide sequence ID" value="NZ_CP019871.1"/>
</dbReference>
<dbReference type="Proteomes" id="UP001177000">
    <property type="component" value="Chromosome"/>
</dbReference>
<dbReference type="AlphaFoldDB" id="A0AAV1BGR4"/>
<proteinExistence type="predicted"/>
<reference evidence="3 4" key="1">
    <citation type="journal article" date="2017" name="Mol. Ecol.">
        <title>Adaptation of the pathogen, Pseudomonas syringae, during experimental evolution on a native vs. alternative host plant.</title>
        <authorList>
            <person name="Meaden S."/>
            <person name="Koskella B."/>
        </authorList>
    </citation>
    <scope>NUCLEOTIDE SEQUENCE [LARGE SCALE GENOMIC DNA]</scope>
    <source>
        <strain evidence="3 4">PT23</strain>
    </source>
</reference>
<dbReference type="EMBL" id="OX458335">
    <property type="protein sequence ID" value="CAI8793856.1"/>
    <property type="molecule type" value="Genomic_DNA"/>
</dbReference>
<feature type="domain" description="TIR" evidence="1">
    <location>
        <begin position="8"/>
        <end position="128"/>
    </location>
</feature>
<dbReference type="Proteomes" id="UP000189855">
    <property type="component" value="Unassembled WGS sequence"/>
</dbReference>
<dbReference type="Gene3D" id="3.40.50.10140">
    <property type="entry name" value="Toll/interleukin-1 receptor homology (TIR) domain"/>
    <property type="match status" value="1"/>
</dbReference>
<dbReference type="EMBL" id="MSDS01000008">
    <property type="protein sequence ID" value="OPE60575.1"/>
    <property type="molecule type" value="Genomic_DNA"/>
</dbReference>
<dbReference type="InterPro" id="IPR035897">
    <property type="entry name" value="Toll_tir_struct_dom_sf"/>
</dbReference>
<sequence length="269" mass="29885">MTDGKLWITYAWDNNKDGDFDYLAQELEDSGVATSYDKIALIPGRRLWDQIADNINSPHIKAWAYLITAESLASGPCREELAYAIDRTLKEKSEEFPLIGILHGVSFNEIPPALRVRLCVSLDSPDWREEIRSGVIGSPTGRTKKEVSRYIWKIHPSKDQTSGTFEIRPRFGSVSPWLIAIPKNGPQPSHWGVGPADSQHISTVQYGVKAGELSVEGEAYNYYSTENAITSSSSAYLVFSERPPSSILIGSLIPNSGFKFDFKVDITTP</sequence>
<organism evidence="2 5">
    <name type="scientific">Pseudomonas syringae pv. tomato</name>
    <dbReference type="NCBI Taxonomy" id="323"/>
    <lineage>
        <taxon>Bacteria</taxon>
        <taxon>Pseudomonadati</taxon>
        <taxon>Pseudomonadota</taxon>
        <taxon>Gammaproteobacteria</taxon>
        <taxon>Pseudomonadales</taxon>
        <taxon>Pseudomonadaceae</taxon>
        <taxon>Pseudomonas</taxon>
    </lineage>
</organism>
<name>A0AAV1BGR4_PSEUB</name>
<protein>
    <submittedName>
        <fullName evidence="2">TIR domain-containing protein</fullName>
    </submittedName>
</protein>
<evidence type="ECO:0000313" key="2">
    <source>
        <dbReference type="EMBL" id="CAI8793856.1"/>
    </source>
</evidence>
<gene>
    <name evidence="3" type="ORF">BTW15_09170</name>
    <name evidence="2" type="ORF">DAPPPG215_07275</name>
</gene>
<evidence type="ECO:0000313" key="4">
    <source>
        <dbReference type="Proteomes" id="UP000189855"/>
    </source>
</evidence>
<dbReference type="Pfam" id="PF13676">
    <property type="entry name" value="TIR_2"/>
    <property type="match status" value="1"/>
</dbReference>
<evidence type="ECO:0000259" key="1">
    <source>
        <dbReference type="Pfam" id="PF13676"/>
    </source>
</evidence>
<evidence type="ECO:0000313" key="5">
    <source>
        <dbReference type="Proteomes" id="UP001177000"/>
    </source>
</evidence>
<dbReference type="SUPFAM" id="SSF52200">
    <property type="entry name" value="Toll/Interleukin receptor TIR domain"/>
    <property type="match status" value="1"/>
</dbReference>
<dbReference type="GO" id="GO:0007165">
    <property type="term" value="P:signal transduction"/>
    <property type="evidence" value="ECO:0007669"/>
    <property type="project" value="InterPro"/>
</dbReference>
<reference evidence="2" key="2">
    <citation type="submission" date="2023-03" db="EMBL/GenBank/DDBJ databases">
        <authorList>
            <person name="Pothier F. J."/>
        </authorList>
    </citation>
    <scope>NUCLEOTIDE SEQUENCE</scope>
    <source>
        <strain evidence="2">DAPP-PG 215</strain>
    </source>
</reference>
<dbReference type="InterPro" id="IPR000157">
    <property type="entry name" value="TIR_dom"/>
</dbReference>